<accession>A0A1M6KKP8</accession>
<dbReference type="STRING" id="1121919.SAMN02745975_02430"/>
<organism evidence="2 3">
    <name type="scientific">Geosporobacter subterraneus DSM 17957</name>
    <dbReference type="NCBI Taxonomy" id="1121919"/>
    <lineage>
        <taxon>Bacteria</taxon>
        <taxon>Bacillati</taxon>
        <taxon>Bacillota</taxon>
        <taxon>Clostridia</taxon>
        <taxon>Peptostreptococcales</taxon>
        <taxon>Thermotaleaceae</taxon>
        <taxon>Geosporobacter</taxon>
    </lineage>
</organism>
<evidence type="ECO:0000313" key="3">
    <source>
        <dbReference type="Proteomes" id="UP000184536"/>
    </source>
</evidence>
<gene>
    <name evidence="2" type="ORF">SAMN02745975_02430</name>
</gene>
<dbReference type="AlphaFoldDB" id="A0A1M6KKP8"/>
<proteinExistence type="predicted"/>
<dbReference type="SUPFAM" id="SSF109604">
    <property type="entry name" value="HD-domain/PDEase-like"/>
    <property type="match status" value="1"/>
</dbReference>
<evidence type="ECO:0000313" key="2">
    <source>
        <dbReference type="EMBL" id="SHJ59523.1"/>
    </source>
</evidence>
<dbReference type="InterPro" id="IPR003607">
    <property type="entry name" value="HD/PDEase_dom"/>
</dbReference>
<sequence>MLHSGCDFADYSLYPNILTAMMEDIKQEVIGHSSRMSHMMENWGHYMNFGNEDIKDLVLAAKYHDIGKFAIPREVLFKPDRLNDSDWQIIRNHSSIGYYIASNTKMLNKVAKVILHHHERWDGKGYPAQLKAEEIPQGARMIAILDAYDAMVSERSYKKAISSYEALQEIKKCSGTQFDPNLVEQFIMILEGNKECAV</sequence>
<dbReference type="InterPro" id="IPR006675">
    <property type="entry name" value="HDIG_dom"/>
</dbReference>
<dbReference type="CDD" id="cd00077">
    <property type="entry name" value="HDc"/>
    <property type="match status" value="1"/>
</dbReference>
<name>A0A1M6KKP8_9FIRM</name>
<dbReference type="InterPro" id="IPR037522">
    <property type="entry name" value="HD_GYP_dom"/>
</dbReference>
<feature type="domain" description="HD-GYP" evidence="1">
    <location>
        <begin position="7"/>
        <end position="198"/>
    </location>
</feature>
<dbReference type="SMART" id="SM00471">
    <property type="entry name" value="HDc"/>
    <property type="match status" value="1"/>
</dbReference>
<evidence type="ECO:0000259" key="1">
    <source>
        <dbReference type="PROSITE" id="PS51832"/>
    </source>
</evidence>
<dbReference type="EMBL" id="FQZV01000031">
    <property type="protein sequence ID" value="SHJ59523.1"/>
    <property type="molecule type" value="Genomic_DNA"/>
</dbReference>
<dbReference type="PANTHER" id="PTHR43155">
    <property type="entry name" value="CYCLIC DI-GMP PHOSPHODIESTERASE PA4108-RELATED"/>
    <property type="match status" value="1"/>
</dbReference>
<protein>
    <submittedName>
        <fullName evidence="2">HDIG domain-containing protein</fullName>
    </submittedName>
</protein>
<dbReference type="Proteomes" id="UP000184536">
    <property type="component" value="Unassembled WGS sequence"/>
</dbReference>
<dbReference type="Gene3D" id="1.10.3210.10">
    <property type="entry name" value="Hypothetical protein af1432"/>
    <property type="match status" value="1"/>
</dbReference>
<dbReference type="PROSITE" id="PS51832">
    <property type="entry name" value="HD_GYP"/>
    <property type="match status" value="1"/>
</dbReference>
<dbReference type="PANTHER" id="PTHR43155:SF2">
    <property type="entry name" value="CYCLIC DI-GMP PHOSPHODIESTERASE PA4108"/>
    <property type="match status" value="1"/>
</dbReference>
<dbReference type="NCBIfam" id="TIGR00277">
    <property type="entry name" value="HDIG"/>
    <property type="match status" value="1"/>
</dbReference>
<reference evidence="3" key="1">
    <citation type="submission" date="2016-11" db="EMBL/GenBank/DDBJ databases">
        <authorList>
            <person name="Varghese N."/>
            <person name="Submissions S."/>
        </authorList>
    </citation>
    <scope>NUCLEOTIDE SEQUENCE [LARGE SCALE GENOMIC DNA]</scope>
    <source>
        <strain evidence="3">DSM 17957</strain>
    </source>
</reference>
<keyword evidence="3" id="KW-1185">Reference proteome</keyword>
<dbReference type="RefSeq" id="WP_190014457.1">
    <property type="nucleotide sequence ID" value="NZ_FQZV01000031.1"/>
</dbReference>
<dbReference type="Pfam" id="PF13487">
    <property type="entry name" value="HD_5"/>
    <property type="match status" value="1"/>
</dbReference>